<keyword evidence="20" id="KW-1185">Reference proteome</keyword>
<dbReference type="Proteomes" id="UP001596472">
    <property type="component" value="Unassembled WGS sequence"/>
</dbReference>
<evidence type="ECO:0000256" key="12">
    <source>
        <dbReference type="ARBA" id="ARBA00022842"/>
    </source>
</evidence>
<dbReference type="Pfam" id="PF00180">
    <property type="entry name" value="Iso_dh"/>
    <property type="match status" value="1"/>
</dbReference>
<dbReference type="EMBL" id="JBHTBS010000006">
    <property type="protein sequence ID" value="MFC7338175.1"/>
    <property type="molecule type" value="Genomic_DNA"/>
</dbReference>
<comment type="cofactor">
    <cofactor evidence="3">
        <name>Mg(2+)</name>
        <dbReference type="ChEBI" id="CHEBI:18420"/>
    </cofactor>
</comment>
<evidence type="ECO:0000256" key="15">
    <source>
        <dbReference type="ARBA" id="ARBA00023304"/>
    </source>
</evidence>
<dbReference type="InterPro" id="IPR019818">
    <property type="entry name" value="IsoCit/isopropylmalate_DH_CS"/>
</dbReference>
<evidence type="ECO:0000313" key="20">
    <source>
        <dbReference type="Proteomes" id="UP001596472"/>
    </source>
</evidence>
<dbReference type="InterPro" id="IPR024084">
    <property type="entry name" value="IsoPropMal-DH-like_dom"/>
</dbReference>
<sequence>MSSTKTYHIAVLPGDGIGPEVTAEACRVLEAIAPSMKGVDFKFSEHSVGAGEFLKSGNPLPEEAFDACRQADAVLLGAMGLPNVRWPDGREMTPQIDIRERLDLYAGPRPIYLFSAEDSPLKGYEAGSIDFVIVRENTEGLFTARGATQAADGSEACDVLKLTRKGCERICRYAFELAMKRRKKCTLVDKANVLPSMVFFRKIFYEVAADFPEVETECVYVDAAALFFVQRPETYDVLVTENMYGDILSDLAAGLVGGMGIAPSGDLGTDCAVFQPSHGTAPDIAGQGKANPLATILSAAMMLEWLDHPETIKAGERIREAVKAALLDPTKRTGDMGGRLSTREMGDLILSHLD</sequence>
<evidence type="ECO:0000256" key="3">
    <source>
        <dbReference type="ARBA" id="ARBA00001946"/>
    </source>
</evidence>
<dbReference type="PANTHER" id="PTHR42979">
    <property type="entry name" value="3-ISOPROPYLMALATE DEHYDROGENASE"/>
    <property type="match status" value="1"/>
</dbReference>
<keyword evidence="13" id="KW-0560">Oxidoreductase</keyword>
<keyword evidence="9" id="KW-0432">Leucine biosynthesis</keyword>
<comment type="cofactor">
    <cofactor evidence="2">
        <name>Mn(2+)</name>
        <dbReference type="ChEBI" id="CHEBI:29035"/>
    </cofactor>
</comment>
<protein>
    <recommendedName>
        <fullName evidence="8">3-isopropylmalate dehydrogenase</fullName>
        <ecNumber evidence="7">1.1.1.85</ecNumber>
    </recommendedName>
    <alternativeName>
        <fullName evidence="17">3-IPM-DH</fullName>
    </alternativeName>
    <alternativeName>
        <fullName evidence="16">Beta-IPM dehydrogenase</fullName>
    </alternativeName>
</protein>
<evidence type="ECO:0000256" key="8">
    <source>
        <dbReference type="ARBA" id="ARBA00019276"/>
    </source>
</evidence>
<reference evidence="20" key="1">
    <citation type="journal article" date="2019" name="Int. J. Syst. Evol. Microbiol.">
        <title>The Global Catalogue of Microorganisms (GCM) 10K type strain sequencing project: providing services to taxonomists for standard genome sequencing and annotation.</title>
        <authorList>
            <consortium name="The Broad Institute Genomics Platform"/>
            <consortium name="The Broad Institute Genome Sequencing Center for Infectious Disease"/>
            <person name="Wu L."/>
            <person name="Ma J."/>
        </authorList>
    </citation>
    <scope>NUCLEOTIDE SEQUENCE [LARGE SCALE GENOMIC DNA]</scope>
    <source>
        <strain evidence="20">CGMCC 4.1467</strain>
    </source>
</reference>
<dbReference type="EC" id="1.1.1.85" evidence="7"/>
<dbReference type="RefSeq" id="WP_379713189.1">
    <property type="nucleotide sequence ID" value="NZ_JBHTBS010000006.1"/>
</dbReference>
<evidence type="ECO:0000313" key="19">
    <source>
        <dbReference type="EMBL" id="MFC7338175.1"/>
    </source>
</evidence>
<comment type="caution">
    <text evidence="19">The sequence shown here is derived from an EMBL/GenBank/DDBJ whole genome shotgun (WGS) entry which is preliminary data.</text>
</comment>
<keyword evidence="15" id="KW-0100">Branched-chain amino acid biosynthesis</keyword>
<comment type="catalytic activity">
    <reaction evidence="1">
        <text>(2R,3S)-3-isopropylmalate + NAD(+) = 4-methyl-2-oxopentanoate + CO2 + NADH</text>
        <dbReference type="Rhea" id="RHEA:32271"/>
        <dbReference type="ChEBI" id="CHEBI:16526"/>
        <dbReference type="ChEBI" id="CHEBI:17865"/>
        <dbReference type="ChEBI" id="CHEBI:35121"/>
        <dbReference type="ChEBI" id="CHEBI:57540"/>
        <dbReference type="ChEBI" id="CHEBI:57945"/>
        <dbReference type="EC" id="1.1.1.85"/>
    </reaction>
</comment>
<name>A0ABW2LAJ8_9BACT</name>
<feature type="domain" description="Isopropylmalate dehydrogenase-like" evidence="18">
    <location>
        <begin position="8"/>
        <end position="349"/>
    </location>
</feature>
<evidence type="ECO:0000256" key="2">
    <source>
        <dbReference type="ARBA" id="ARBA00001936"/>
    </source>
</evidence>
<keyword evidence="14" id="KW-0520">NAD</keyword>
<evidence type="ECO:0000259" key="18">
    <source>
        <dbReference type="SMART" id="SM01329"/>
    </source>
</evidence>
<keyword evidence="12" id="KW-0460">Magnesium</keyword>
<dbReference type="InterPro" id="IPR004429">
    <property type="entry name" value="Isopropylmalate_DH"/>
</dbReference>
<dbReference type="SMART" id="SM01329">
    <property type="entry name" value="Iso_dh"/>
    <property type="match status" value="1"/>
</dbReference>
<dbReference type="SUPFAM" id="SSF53659">
    <property type="entry name" value="Isocitrate/Isopropylmalate dehydrogenase-like"/>
    <property type="match status" value="1"/>
</dbReference>
<proteinExistence type="inferred from homology"/>
<evidence type="ECO:0000256" key="16">
    <source>
        <dbReference type="ARBA" id="ARBA00030010"/>
    </source>
</evidence>
<comment type="similarity">
    <text evidence="5">Belongs to the isocitrate and isopropylmalate dehydrogenases family. LeuB type 1 subfamily.</text>
</comment>
<evidence type="ECO:0000256" key="9">
    <source>
        <dbReference type="ARBA" id="ARBA00022430"/>
    </source>
</evidence>
<gene>
    <name evidence="19" type="ORF">ACFQY0_13355</name>
</gene>
<keyword evidence="11" id="KW-0479">Metal-binding</keyword>
<evidence type="ECO:0000256" key="1">
    <source>
        <dbReference type="ARBA" id="ARBA00000624"/>
    </source>
</evidence>
<evidence type="ECO:0000256" key="13">
    <source>
        <dbReference type="ARBA" id="ARBA00023002"/>
    </source>
</evidence>
<organism evidence="19 20">
    <name type="scientific">Haloferula chungangensis</name>
    <dbReference type="NCBI Taxonomy" id="1048331"/>
    <lineage>
        <taxon>Bacteria</taxon>
        <taxon>Pseudomonadati</taxon>
        <taxon>Verrucomicrobiota</taxon>
        <taxon>Verrucomicrobiia</taxon>
        <taxon>Verrucomicrobiales</taxon>
        <taxon>Verrucomicrobiaceae</taxon>
        <taxon>Haloferula</taxon>
    </lineage>
</organism>
<keyword evidence="10" id="KW-0028">Amino-acid biosynthesis</keyword>
<accession>A0ABW2LAJ8</accession>
<comment type="pathway">
    <text evidence="4">Amino-acid biosynthesis; L-leucine biosynthesis; L-leucine from 3-methyl-2-oxobutanoate: step 3/4.</text>
</comment>
<evidence type="ECO:0000256" key="5">
    <source>
        <dbReference type="ARBA" id="ARBA00008319"/>
    </source>
</evidence>
<dbReference type="PROSITE" id="PS00470">
    <property type="entry name" value="IDH_IMDH"/>
    <property type="match status" value="1"/>
</dbReference>
<evidence type="ECO:0000256" key="17">
    <source>
        <dbReference type="ARBA" id="ARBA00033138"/>
    </source>
</evidence>
<evidence type="ECO:0000256" key="7">
    <source>
        <dbReference type="ARBA" id="ARBA00013101"/>
    </source>
</evidence>
<dbReference type="Gene3D" id="3.40.718.10">
    <property type="entry name" value="Isopropylmalate Dehydrogenase"/>
    <property type="match status" value="1"/>
</dbReference>
<evidence type="ECO:0000256" key="10">
    <source>
        <dbReference type="ARBA" id="ARBA00022605"/>
    </source>
</evidence>
<evidence type="ECO:0000256" key="4">
    <source>
        <dbReference type="ARBA" id="ARBA00004762"/>
    </source>
</evidence>
<evidence type="ECO:0000256" key="6">
    <source>
        <dbReference type="ARBA" id="ARBA00011738"/>
    </source>
</evidence>
<evidence type="ECO:0000256" key="14">
    <source>
        <dbReference type="ARBA" id="ARBA00023027"/>
    </source>
</evidence>
<comment type="subunit">
    <text evidence="6">Homodimer.</text>
</comment>
<evidence type="ECO:0000256" key="11">
    <source>
        <dbReference type="ARBA" id="ARBA00022723"/>
    </source>
</evidence>
<dbReference type="PANTHER" id="PTHR42979:SF1">
    <property type="entry name" value="3-ISOPROPYLMALATE DEHYDROGENASE"/>
    <property type="match status" value="1"/>
</dbReference>